<feature type="compositionally biased region" description="Polar residues" evidence="3">
    <location>
        <begin position="88"/>
        <end position="118"/>
    </location>
</feature>
<name>A0A553HT41_9PEZI</name>
<dbReference type="STRING" id="2512241.A0A553HT41"/>
<evidence type="ECO:0000313" key="5">
    <source>
        <dbReference type="Proteomes" id="UP000319160"/>
    </source>
</evidence>
<feature type="region of interest" description="Disordered" evidence="3">
    <location>
        <begin position="84"/>
        <end position="171"/>
    </location>
</feature>
<evidence type="ECO:0000313" key="4">
    <source>
        <dbReference type="EMBL" id="TRX91101.1"/>
    </source>
</evidence>
<dbReference type="EMBL" id="VFLP01000049">
    <property type="protein sequence ID" value="TRX91101.1"/>
    <property type="molecule type" value="Genomic_DNA"/>
</dbReference>
<feature type="compositionally biased region" description="Polar residues" evidence="3">
    <location>
        <begin position="209"/>
        <end position="218"/>
    </location>
</feature>
<accession>A0A553HT41</accession>
<reference evidence="5" key="1">
    <citation type="submission" date="2019-06" db="EMBL/GenBank/DDBJ databases">
        <title>Draft genome sequence of the griseofulvin-producing fungus Xylaria cubensis strain G536.</title>
        <authorList>
            <person name="Mead M.E."/>
            <person name="Raja H.A."/>
            <person name="Steenwyk J.L."/>
            <person name="Knowles S.L."/>
            <person name="Oberlies N.H."/>
            <person name="Rokas A."/>
        </authorList>
    </citation>
    <scope>NUCLEOTIDE SEQUENCE [LARGE SCALE GENOMIC DNA]</scope>
    <source>
        <strain evidence="5">G536</strain>
    </source>
</reference>
<dbReference type="PANTHER" id="PTHR28524:SF3">
    <property type="entry name" value="SUCCINATE DEHYDROGENASE ASSEMBLY FACTOR 4, MITOCHONDRIAL"/>
    <property type="match status" value="1"/>
</dbReference>
<evidence type="ECO:0000256" key="3">
    <source>
        <dbReference type="SAM" id="MobiDB-lite"/>
    </source>
</evidence>
<evidence type="ECO:0000256" key="2">
    <source>
        <dbReference type="ARBA" id="ARBA00022170"/>
    </source>
</evidence>
<evidence type="ECO:0000256" key="1">
    <source>
        <dbReference type="ARBA" id="ARBA00005701"/>
    </source>
</evidence>
<dbReference type="PANTHER" id="PTHR28524">
    <property type="entry name" value="SUCCINATE DEHYDROGENASE ASSEMBLY FACTOR 4, MITOCHONDRIAL"/>
    <property type="match status" value="1"/>
</dbReference>
<keyword evidence="5" id="KW-1185">Reference proteome</keyword>
<dbReference type="OrthoDB" id="201362at2759"/>
<feature type="region of interest" description="Disordered" evidence="3">
    <location>
        <begin position="187"/>
        <end position="279"/>
    </location>
</feature>
<organism evidence="4 5">
    <name type="scientific">Xylaria flabelliformis</name>
    <dbReference type="NCBI Taxonomy" id="2512241"/>
    <lineage>
        <taxon>Eukaryota</taxon>
        <taxon>Fungi</taxon>
        <taxon>Dikarya</taxon>
        <taxon>Ascomycota</taxon>
        <taxon>Pezizomycotina</taxon>
        <taxon>Sordariomycetes</taxon>
        <taxon>Xylariomycetidae</taxon>
        <taxon>Xylariales</taxon>
        <taxon>Xylariaceae</taxon>
        <taxon>Xylaria</taxon>
    </lineage>
</organism>
<dbReference type="GO" id="GO:0034553">
    <property type="term" value="P:mitochondrial respiratory chain complex II assembly"/>
    <property type="evidence" value="ECO:0007669"/>
    <property type="project" value="TreeGrafter"/>
</dbReference>
<dbReference type="Proteomes" id="UP000319160">
    <property type="component" value="Unassembled WGS sequence"/>
</dbReference>
<dbReference type="Pfam" id="PF07896">
    <property type="entry name" value="DUF1674"/>
    <property type="match status" value="1"/>
</dbReference>
<comment type="caution">
    <text evidence="4">The sequence shown here is derived from an EMBL/GenBank/DDBJ whole genome shotgun (WGS) entry which is preliminary data.</text>
</comment>
<comment type="similarity">
    <text evidence="1">Belongs to the SDHAF4 family.</text>
</comment>
<protein>
    <recommendedName>
        <fullName evidence="2">Succinate dehydrogenase assembly factor 4, mitochondrial</fullName>
    </recommendedName>
</protein>
<feature type="compositionally biased region" description="Polar residues" evidence="3">
    <location>
        <begin position="143"/>
        <end position="160"/>
    </location>
</feature>
<dbReference type="AlphaFoldDB" id="A0A553HT41"/>
<proteinExistence type="inferred from homology"/>
<sequence>MHGYIDVSGWRLLGKLTTNQKQPRPTSTPAFFGSGRIGAGDFLESSSYLITSTSYCFNSNIATSSLTYQYLTIFTKSLHSNPHLKTASPLNPQSNHARANRTSNNQEPNLPSSTSTPESPMATRIRTRITHLTRPSTRLLRPSTITPTLPIRLSSTFQTGPSPPRLPPSEQAEFERLQRTANTQVGFNATSTPDFSSSSSPSSSSLPSQTNTANTSAQEPPLPVEGTAEAAPTPLRKGAPPEFEGEVNPRTGEVGGPKNEPLRWGAGGDYSFNGRVTDF</sequence>
<feature type="compositionally biased region" description="Low complexity" evidence="3">
    <location>
        <begin position="196"/>
        <end position="208"/>
    </location>
</feature>
<dbReference type="GO" id="GO:0005739">
    <property type="term" value="C:mitochondrion"/>
    <property type="evidence" value="ECO:0007669"/>
    <property type="project" value="TreeGrafter"/>
</dbReference>
<dbReference type="InterPro" id="IPR012875">
    <property type="entry name" value="SDHF4"/>
</dbReference>
<gene>
    <name evidence="4" type="ORF">FHL15_008083</name>
</gene>